<sequence length="353" mass="40059">IIIGGSNSGVTLAHCLHYANIPHIDLEKTSDPAPQVGAPIGIMPDRARILDQLGRWKKIEYGLEPLARPILIYPGAFQVESSYPKVMRKRFKYPIAFIDRQRVLQVLYEGYPRPERIRFRKKERPIESSDDGATVTTADGKIHKRHIFVGTDGVHSGVKTEIWKVGDRLQPGRITAQERTALTTQYICISGILSPIERMPPEGQIHRGRLYWFLTQMLDKRYTWPDRPRFADDGMAAAAAKLDGFRVYNYITFEGANMVIEDAATLRNLLTRLLRDGKTLPTSQQIDNLSNHDQSILVVRVCTLNGLRRTLMMRYVIPHAVCLPVHMIPNSWQMQNSANYPSTKRDRASMGGV</sequence>
<dbReference type="Gene3D" id="3.50.50.60">
    <property type="entry name" value="FAD/NAD(P)-binding domain"/>
    <property type="match status" value="1"/>
</dbReference>
<dbReference type="GO" id="GO:0004497">
    <property type="term" value="F:monooxygenase activity"/>
    <property type="evidence" value="ECO:0007669"/>
    <property type="project" value="InterPro"/>
</dbReference>
<keyword evidence="2" id="KW-1185">Reference proteome</keyword>
<dbReference type="Proteomes" id="UP000254937">
    <property type="component" value="Unassembled WGS sequence"/>
</dbReference>
<name>A0A370PG68_ASPPH</name>
<dbReference type="AlphaFoldDB" id="A0A370PG68"/>
<dbReference type="SUPFAM" id="SSF51905">
    <property type="entry name" value="FAD/NAD(P)-binding domain"/>
    <property type="match status" value="1"/>
</dbReference>
<accession>A0A370PG68</accession>
<evidence type="ECO:0000313" key="2">
    <source>
        <dbReference type="Proteomes" id="UP000254937"/>
    </source>
</evidence>
<organism evidence="1 2">
    <name type="scientific">Aspergillus phoenicis ATCC 13157</name>
    <dbReference type="NCBI Taxonomy" id="1353007"/>
    <lineage>
        <taxon>Eukaryota</taxon>
        <taxon>Fungi</taxon>
        <taxon>Dikarya</taxon>
        <taxon>Ascomycota</taxon>
        <taxon>Pezizomycotina</taxon>
        <taxon>Eurotiomycetes</taxon>
        <taxon>Eurotiomycetidae</taxon>
        <taxon>Eurotiales</taxon>
        <taxon>Aspergillaceae</taxon>
        <taxon>Aspergillus</taxon>
    </lineage>
</organism>
<dbReference type="EMBL" id="KZ851856">
    <property type="protein sequence ID" value="RDK41190.1"/>
    <property type="molecule type" value="Genomic_DNA"/>
</dbReference>
<reference evidence="1 2" key="1">
    <citation type="submission" date="2018-07" db="EMBL/GenBank/DDBJ databases">
        <title>Section-level genome sequencing of Aspergillus section Nigri to investigate inter- and intra-species variation.</title>
        <authorList>
            <consortium name="DOE Joint Genome Institute"/>
            <person name="Vesth T.C."/>
            <person name="Nybo J.L."/>
            <person name="Theobald S."/>
            <person name="Frisvad J.C."/>
            <person name="Larsen T.O."/>
            <person name="Nielsen K.F."/>
            <person name="Hoof J.B."/>
            <person name="Brandl J."/>
            <person name="Salamov A."/>
            <person name="Riley R."/>
            <person name="Gladden J.M."/>
            <person name="Phatale P."/>
            <person name="Nielsen M.T."/>
            <person name="Lyhne E.K."/>
            <person name="Kogle M.E."/>
            <person name="Strasser K."/>
            <person name="McDonnell E."/>
            <person name="Barry K."/>
            <person name="Clum A."/>
            <person name="Chen C."/>
            <person name="Nolan M."/>
            <person name="Sandor L."/>
            <person name="Kuo A."/>
            <person name="Lipzen A."/>
            <person name="Hainaut M."/>
            <person name="Drula E."/>
            <person name="Tsang A."/>
            <person name="Magnuson J.K."/>
            <person name="Henrissat B."/>
            <person name="Wiebenga A."/>
            <person name="Simmons B.A."/>
            <person name="Makela M.R."/>
            <person name="De vries R.P."/>
            <person name="Grigoriev I.V."/>
            <person name="Mortensen U.H."/>
            <person name="Baker S.E."/>
            <person name="Andersen M.R."/>
        </authorList>
    </citation>
    <scope>NUCLEOTIDE SEQUENCE [LARGE SCALE GENOMIC DNA]</scope>
    <source>
        <strain evidence="1 2">ATCC 13157</strain>
    </source>
</reference>
<dbReference type="InterPro" id="IPR050562">
    <property type="entry name" value="FAD_mOase_fung"/>
</dbReference>
<dbReference type="PANTHER" id="PTHR47356:SF2">
    <property type="entry name" value="FAD-BINDING DOMAIN-CONTAINING PROTEIN-RELATED"/>
    <property type="match status" value="1"/>
</dbReference>
<evidence type="ECO:0008006" key="3">
    <source>
        <dbReference type="Google" id="ProtNLM"/>
    </source>
</evidence>
<protein>
    <recommendedName>
        <fullName evidence="3">FAD/NAD(P)-binding domain-containing protein</fullName>
    </recommendedName>
</protein>
<dbReference type="PANTHER" id="PTHR47356">
    <property type="entry name" value="FAD-DEPENDENT MONOOXYGENASE ASQG-RELATED"/>
    <property type="match status" value="1"/>
</dbReference>
<gene>
    <name evidence="1" type="ORF">M752DRAFT_217311</name>
</gene>
<feature type="non-terminal residue" evidence="1">
    <location>
        <position position="1"/>
    </location>
</feature>
<evidence type="ECO:0000313" key="1">
    <source>
        <dbReference type="EMBL" id="RDK41190.1"/>
    </source>
</evidence>
<dbReference type="InterPro" id="IPR036188">
    <property type="entry name" value="FAD/NAD-bd_sf"/>
</dbReference>
<proteinExistence type="predicted"/>